<proteinExistence type="predicted"/>
<feature type="transmembrane region" description="Helical" evidence="2">
    <location>
        <begin position="323"/>
        <end position="346"/>
    </location>
</feature>
<accession>A0A9R1XH27</accession>
<reference evidence="3 4" key="1">
    <citation type="journal article" date="2017" name="Nat. Commun.">
        <title>Genome assembly with in vitro proximity ligation data and whole-genome triplication in lettuce.</title>
        <authorList>
            <person name="Reyes-Chin-Wo S."/>
            <person name="Wang Z."/>
            <person name="Yang X."/>
            <person name="Kozik A."/>
            <person name="Arikit S."/>
            <person name="Song C."/>
            <person name="Xia L."/>
            <person name="Froenicke L."/>
            <person name="Lavelle D.O."/>
            <person name="Truco M.J."/>
            <person name="Xia R."/>
            <person name="Zhu S."/>
            <person name="Xu C."/>
            <person name="Xu H."/>
            <person name="Xu X."/>
            <person name="Cox K."/>
            <person name="Korf I."/>
            <person name="Meyers B.C."/>
            <person name="Michelmore R.W."/>
        </authorList>
    </citation>
    <scope>NUCLEOTIDE SEQUENCE [LARGE SCALE GENOMIC DNA]</scope>
    <source>
        <strain evidence="4">cv. Salinas</strain>
        <tissue evidence="3">Seedlings</tissue>
    </source>
</reference>
<dbReference type="EMBL" id="NBSK02000004">
    <property type="protein sequence ID" value="KAJ0214360.1"/>
    <property type="molecule type" value="Genomic_DNA"/>
</dbReference>
<keyword evidence="2" id="KW-1133">Transmembrane helix</keyword>
<gene>
    <name evidence="3" type="ORF">LSAT_V11C400213820</name>
</gene>
<keyword evidence="2" id="KW-0812">Transmembrane</keyword>
<name>A0A9R1XH27_LACSA</name>
<evidence type="ECO:0000256" key="1">
    <source>
        <dbReference type="SAM" id="MobiDB-lite"/>
    </source>
</evidence>
<dbReference type="AlphaFoldDB" id="A0A9R1XH27"/>
<keyword evidence="4" id="KW-1185">Reference proteome</keyword>
<evidence type="ECO:0000313" key="3">
    <source>
        <dbReference type="EMBL" id="KAJ0214360.1"/>
    </source>
</evidence>
<dbReference type="Proteomes" id="UP000235145">
    <property type="component" value="Unassembled WGS sequence"/>
</dbReference>
<feature type="region of interest" description="Disordered" evidence="1">
    <location>
        <begin position="273"/>
        <end position="301"/>
    </location>
</feature>
<evidence type="ECO:0000313" key="4">
    <source>
        <dbReference type="Proteomes" id="UP000235145"/>
    </source>
</evidence>
<keyword evidence="2" id="KW-0472">Membrane</keyword>
<comment type="caution">
    <text evidence="3">The sequence shown here is derived from an EMBL/GenBank/DDBJ whole genome shotgun (WGS) entry which is preliminary data.</text>
</comment>
<protein>
    <submittedName>
        <fullName evidence="3">Uncharacterized protein</fullName>
    </submittedName>
</protein>
<organism evidence="3 4">
    <name type="scientific">Lactuca sativa</name>
    <name type="common">Garden lettuce</name>
    <dbReference type="NCBI Taxonomy" id="4236"/>
    <lineage>
        <taxon>Eukaryota</taxon>
        <taxon>Viridiplantae</taxon>
        <taxon>Streptophyta</taxon>
        <taxon>Embryophyta</taxon>
        <taxon>Tracheophyta</taxon>
        <taxon>Spermatophyta</taxon>
        <taxon>Magnoliopsida</taxon>
        <taxon>eudicotyledons</taxon>
        <taxon>Gunneridae</taxon>
        <taxon>Pentapetalae</taxon>
        <taxon>asterids</taxon>
        <taxon>campanulids</taxon>
        <taxon>Asterales</taxon>
        <taxon>Asteraceae</taxon>
        <taxon>Cichorioideae</taxon>
        <taxon>Cichorieae</taxon>
        <taxon>Lactucinae</taxon>
        <taxon>Lactuca</taxon>
    </lineage>
</organism>
<sequence length="355" mass="38811">MARLRGRRGVRNKRIRISTEADEGLQKTDNSSHDLNVEAFDVHQGENLSADASGETVNGSCTQEDAQMIVDFFKSIEVDDDDGGIEIEKEVLTFPPSWDDLLLDPSFENPYFVNGAGDKDDHDVKNEDMNVSYGFVDQGIRIRTRISNSGFNGVPQSSGFSGFATRRLRMQYKDFNRSFVGEDSKNKEFGRETNRLDYFSVAAFDVYGDDHLTGAASYGGGGGRRDGGIVLAPEQERGGATDVAGEAVVQRLEQERGGCGDSGGRRSRRLMMGTRLEEERGSATAGAGGGDRTREIPGGIFGNSGDDGGEVIVKRLKQERATVAVPVVVVQAVAVMMMVMVIRMVLVMVKKEVWW</sequence>
<evidence type="ECO:0000256" key="2">
    <source>
        <dbReference type="SAM" id="Phobius"/>
    </source>
</evidence>